<dbReference type="SUPFAM" id="SSF55347">
    <property type="entry name" value="Glyceraldehyde-3-phosphate dehydrogenase-like, C-terminal domain"/>
    <property type="match status" value="1"/>
</dbReference>
<reference evidence="5" key="1">
    <citation type="journal article" date="2014" name="Int. J. Syst. Evol. Microbiol.">
        <title>Complete genome sequence of Corynebacterium casei LMG S-19264T (=DSM 44701T), isolated from a smear-ripened cheese.</title>
        <authorList>
            <consortium name="US DOE Joint Genome Institute (JGI-PGF)"/>
            <person name="Walter F."/>
            <person name="Albersmeier A."/>
            <person name="Kalinowski J."/>
            <person name="Ruckert C."/>
        </authorList>
    </citation>
    <scope>NUCLEOTIDE SEQUENCE</scope>
    <source>
        <strain evidence="5">CCM 8606</strain>
    </source>
</reference>
<evidence type="ECO:0000313" key="5">
    <source>
        <dbReference type="EMBL" id="GGI13520.1"/>
    </source>
</evidence>
<dbReference type="InterPro" id="IPR036291">
    <property type="entry name" value="NAD(P)-bd_dom_sf"/>
</dbReference>
<dbReference type="GO" id="GO:0000166">
    <property type="term" value="F:nucleotide binding"/>
    <property type="evidence" value="ECO:0007669"/>
    <property type="project" value="InterPro"/>
</dbReference>
<gene>
    <name evidence="5" type="ORF">GCM10007377_06370</name>
</gene>
<feature type="domain" description="GFO/IDH/MocA-like oxidoreductase" evidence="4">
    <location>
        <begin position="150"/>
        <end position="262"/>
    </location>
</feature>
<evidence type="ECO:0000313" key="6">
    <source>
        <dbReference type="Proteomes" id="UP000619536"/>
    </source>
</evidence>
<evidence type="ECO:0000259" key="4">
    <source>
        <dbReference type="Pfam" id="PF22725"/>
    </source>
</evidence>
<proteinExistence type="inferred from homology"/>
<dbReference type="Proteomes" id="UP000619536">
    <property type="component" value="Unassembled WGS sequence"/>
</dbReference>
<keyword evidence="2" id="KW-0560">Oxidoreductase</keyword>
<keyword evidence="6" id="KW-1185">Reference proteome</keyword>
<dbReference type="GO" id="GO:0016491">
    <property type="term" value="F:oxidoreductase activity"/>
    <property type="evidence" value="ECO:0007669"/>
    <property type="project" value="UniProtKB-KW"/>
</dbReference>
<dbReference type="EMBL" id="BMDH01000001">
    <property type="protein sequence ID" value="GGI13520.1"/>
    <property type="molecule type" value="Genomic_DNA"/>
</dbReference>
<dbReference type="PANTHER" id="PTHR22604">
    <property type="entry name" value="OXIDOREDUCTASES"/>
    <property type="match status" value="1"/>
</dbReference>
<dbReference type="SUPFAM" id="SSF51735">
    <property type="entry name" value="NAD(P)-binding Rossmann-fold domains"/>
    <property type="match status" value="1"/>
</dbReference>
<dbReference type="InterPro" id="IPR000683">
    <property type="entry name" value="Gfo/Idh/MocA-like_OxRdtase_N"/>
</dbReference>
<evidence type="ECO:0000259" key="3">
    <source>
        <dbReference type="Pfam" id="PF01408"/>
    </source>
</evidence>
<organism evidence="5 6">
    <name type="scientific">Galliscardovia ingluviei</name>
    <dbReference type="NCBI Taxonomy" id="1769422"/>
    <lineage>
        <taxon>Bacteria</taxon>
        <taxon>Bacillati</taxon>
        <taxon>Actinomycetota</taxon>
        <taxon>Actinomycetes</taxon>
        <taxon>Bifidobacteriales</taxon>
        <taxon>Bifidobacteriaceae</taxon>
        <taxon>Galliscardovia</taxon>
    </lineage>
</organism>
<evidence type="ECO:0000256" key="2">
    <source>
        <dbReference type="ARBA" id="ARBA00023002"/>
    </source>
</evidence>
<dbReference type="Gene3D" id="3.30.360.10">
    <property type="entry name" value="Dihydrodipicolinate Reductase, domain 2"/>
    <property type="match status" value="1"/>
</dbReference>
<dbReference type="PANTHER" id="PTHR22604:SF105">
    <property type="entry name" value="TRANS-1,2-DIHYDROBENZENE-1,2-DIOL DEHYDROGENASE"/>
    <property type="match status" value="1"/>
</dbReference>
<dbReference type="RefSeq" id="WP_188354770.1">
    <property type="nucleotide sequence ID" value="NZ_BMDH01000001.1"/>
</dbReference>
<dbReference type="AlphaFoldDB" id="A0A8J3EVY8"/>
<sequence length="346" mass="38240">MSLRNGAHSGTVNVAILGAGRIAHHMADTLRRMNRDERYSSLIEPYAVATRNDQDRAEAFAREYGIRKAYGSYEALLADPEVDLVYIATPHALHADHAIACMMAGKNVLVEKSFTANVEQAQRVIDVSRQTHMLCAEAIWTRYMPSRKAITDIIESGRLGEIGHVYANLSYPVSDKPRMTDPEMAGGALLDLGVYPINFVMMAFPGASPVRTVTSCSFTDRGVDEQMAATMWLDNGVMATLDASMIAVGSRQGIIQGSEGYMVVQNINNPERILIYDNEHRLVDTINVPTQLTGYEYQVIDSAKALLDGKIECAAMPHDETLRIMGMMDNMRAAWGEVYPFEHSAE</sequence>
<name>A0A8J3EVY8_9BIFI</name>
<dbReference type="InterPro" id="IPR050984">
    <property type="entry name" value="Gfo/Idh/MocA_domain"/>
</dbReference>
<dbReference type="InterPro" id="IPR055170">
    <property type="entry name" value="GFO_IDH_MocA-like_dom"/>
</dbReference>
<evidence type="ECO:0000256" key="1">
    <source>
        <dbReference type="ARBA" id="ARBA00010928"/>
    </source>
</evidence>
<comment type="similarity">
    <text evidence="1">Belongs to the Gfo/Idh/MocA family.</text>
</comment>
<dbReference type="Pfam" id="PF22725">
    <property type="entry name" value="GFO_IDH_MocA_C3"/>
    <property type="match status" value="1"/>
</dbReference>
<reference evidence="5" key="2">
    <citation type="submission" date="2020-09" db="EMBL/GenBank/DDBJ databases">
        <authorList>
            <person name="Sun Q."/>
            <person name="Sedlacek I."/>
        </authorList>
    </citation>
    <scope>NUCLEOTIDE SEQUENCE</scope>
    <source>
        <strain evidence="5">CCM 8606</strain>
    </source>
</reference>
<dbReference type="Pfam" id="PF01408">
    <property type="entry name" value="GFO_IDH_MocA"/>
    <property type="match status" value="1"/>
</dbReference>
<dbReference type="Gene3D" id="3.40.50.720">
    <property type="entry name" value="NAD(P)-binding Rossmann-like Domain"/>
    <property type="match status" value="1"/>
</dbReference>
<comment type="caution">
    <text evidence="5">The sequence shown here is derived from an EMBL/GenBank/DDBJ whole genome shotgun (WGS) entry which is preliminary data.</text>
</comment>
<feature type="domain" description="Gfo/Idh/MocA-like oxidoreductase N-terminal" evidence="3">
    <location>
        <begin position="12"/>
        <end position="135"/>
    </location>
</feature>
<accession>A0A8J3EVY8</accession>
<protein>
    <submittedName>
        <fullName evidence="5">Oxidoreductase</fullName>
    </submittedName>
</protein>